<dbReference type="NCBIfam" id="TIGR04069">
    <property type="entry name" value="ocin_ACP_rel"/>
    <property type="match status" value="1"/>
</dbReference>
<dbReference type="InterPro" id="IPR036736">
    <property type="entry name" value="ACP-like_sf"/>
</dbReference>
<protein>
    <recommendedName>
        <fullName evidence="3">Carrier domain-containing protein</fullName>
    </recommendedName>
</protein>
<dbReference type="OrthoDB" id="1739662at2"/>
<dbReference type="SUPFAM" id="SSF47336">
    <property type="entry name" value="ACP-like"/>
    <property type="match status" value="1"/>
</dbReference>
<reference evidence="1 2" key="1">
    <citation type="submission" date="2009-01" db="EMBL/GenBank/DDBJ databases">
        <title>Complete sequence of Clostridium cellulolyticum H10.</title>
        <authorList>
            <consortium name="US DOE Joint Genome Institute"/>
            <person name="Lucas S."/>
            <person name="Copeland A."/>
            <person name="Lapidus A."/>
            <person name="Glavina del Rio T."/>
            <person name="Dalin E."/>
            <person name="Tice H."/>
            <person name="Bruce D."/>
            <person name="Goodwin L."/>
            <person name="Pitluck S."/>
            <person name="Chertkov O."/>
            <person name="Saunders E."/>
            <person name="Brettin T."/>
            <person name="Detter J.C."/>
            <person name="Han C."/>
            <person name="Larimer F."/>
            <person name="Land M."/>
            <person name="Hauser L."/>
            <person name="Kyrpides N."/>
            <person name="Ivanova N."/>
            <person name="Zhou J."/>
            <person name="Richardson P."/>
        </authorList>
    </citation>
    <scope>NUCLEOTIDE SEQUENCE [LARGE SCALE GENOMIC DNA]</scope>
    <source>
        <strain evidence="2">ATCC 35319 / DSM 5812 / JCM 6584 / H10</strain>
    </source>
</reference>
<evidence type="ECO:0008006" key="3">
    <source>
        <dbReference type="Google" id="ProtNLM"/>
    </source>
</evidence>
<dbReference type="AlphaFoldDB" id="B8I5G4"/>
<dbReference type="EMBL" id="CP001348">
    <property type="protein sequence ID" value="ACL76700.1"/>
    <property type="molecule type" value="Genomic_DNA"/>
</dbReference>
<evidence type="ECO:0000313" key="2">
    <source>
        <dbReference type="Proteomes" id="UP000001349"/>
    </source>
</evidence>
<dbReference type="eggNOG" id="ENOG5034847">
    <property type="taxonomic scope" value="Bacteria"/>
</dbReference>
<sequence>MNEEIFQRLQKIFFTRFNIDFKSKSTMDYEKHLLGEDWGLKPRDLLVLFIDIESQFGISISEKEIERGNFSSINNLVRIISTETACKIGCGMR</sequence>
<dbReference type="Proteomes" id="UP000001349">
    <property type="component" value="Chromosome"/>
</dbReference>
<evidence type="ECO:0000313" key="1">
    <source>
        <dbReference type="EMBL" id="ACL76700.1"/>
    </source>
</evidence>
<gene>
    <name evidence="1" type="ordered locus">Ccel_2367</name>
</gene>
<dbReference type="KEGG" id="cce:Ccel_2367"/>
<dbReference type="RefSeq" id="WP_015925791.1">
    <property type="nucleotide sequence ID" value="NC_011898.1"/>
</dbReference>
<keyword evidence="2" id="KW-1185">Reference proteome</keyword>
<proteinExistence type="predicted"/>
<accession>B8I5G4</accession>
<name>B8I5G4_RUMCH</name>
<dbReference type="InterPro" id="IPR023972">
    <property type="entry name" value="CHP04069_acyl_carrier-rel"/>
</dbReference>
<dbReference type="STRING" id="394503.Ccel_2367"/>
<dbReference type="HOGENOM" id="CLU_180016_1_0_9"/>
<dbReference type="Gene3D" id="1.10.1200.10">
    <property type="entry name" value="ACP-like"/>
    <property type="match status" value="1"/>
</dbReference>
<organism evidence="1 2">
    <name type="scientific">Ruminiclostridium cellulolyticum (strain ATCC 35319 / DSM 5812 / JCM 6584 / H10)</name>
    <name type="common">Clostridium cellulolyticum</name>
    <dbReference type="NCBI Taxonomy" id="394503"/>
    <lineage>
        <taxon>Bacteria</taxon>
        <taxon>Bacillati</taxon>
        <taxon>Bacillota</taxon>
        <taxon>Clostridia</taxon>
        <taxon>Eubacteriales</taxon>
        <taxon>Oscillospiraceae</taxon>
        <taxon>Ruminiclostridium</taxon>
    </lineage>
</organism>